<accession>A0A9Q0F4H4</accession>
<organism evidence="4 5">
    <name type="scientific">Turnera subulata</name>
    <dbReference type="NCBI Taxonomy" id="218843"/>
    <lineage>
        <taxon>Eukaryota</taxon>
        <taxon>Viridiplantae</taxon>
        <taxon>Streptophyta</taxon>
        <taxon>Embryophyta</taxon>
        <taxon>Tracheophyta</taxon>
        <taxon>Spermatophyta</taxon>
        <taxon>Magnoliopsida</taxon>
        <taxon>eudicotyledons</taxon>
        <taxon>Gunneridae</taxon>
        <taxon>Pentapetalae</taxon>
        <taxon>rosids</taxon>
        <taxon>fabids</taxon>
        <taxon>Malpighiales</taxon>
        <taxon>Passifloraceae</taxon>
        <taxon>Turnera</taxon>
    </lineage>
</organism>
<dbReference type="InterPro" id="IPR011989">
    <property type="entry name" value="ARM-like"/>
</dbReference>
<dbReference type="InterPro" id="IPR004374">
    <property type="entry name" value="PrfB"/>
</dbReference>
<evidence type="ECO:0000313" key="5">
    <source>
        <dbReference type="Proteomes" id="UP001141552"/>
    </source>
</evidence>
<dbReference type="Pfam" id="PF00472">
    <property type="entry name" value="RF-1"/>
    <property type="match status" value="1"/>
</dbReference>
<dbReference type="InterPro" id="IPR045853">
    <property type="entry name" value="Pep_chain_release_fac_I_sf"/>
</dbReference>
<sequence length="632" mass="70410">MEGLVRPLCSSTTVLAPPKPSICFPQNPSPALPCSTKSTLFPLLSTTPSRFSRSVIYAAQESHLTEGVGAETREWAMQDFYSLRKDVEIASERFKEIRETSGLHLLEQELTDLESKAADPSFWDDRAKAQETLLALTDVKDKIKMLNEFKSQVEDAVTIIALTEEMDSIDAGLLEEATSIIKELNKALDRYELTQLLSGPYDKEGAVISISAGAGGTDAQDWADMLLRMYVRWAEKQRYKTKVVETSPGEEAGIKSATVEVEGRYAYGYLSGEKGTHRIVRQSPFNAKGLRQTSFSGVEIMPLLPEESLDVEIPEEDLEYSFSRAGGKGGQNVNKVETAVRLTHIPTGVSVRCTEERSQLANKIKALSRLKAKLLVIAEEQRASEIKQIRGDVVKADWGQQIRNYVFHPYKLVKDVRTGCETPDIASVMDGELDPFIKAYLKHKYSMALSANEREIEEEVEKKFGWVLKLLFAGTATYVGYQFFPYMGDNMLRQSISLLHVKDPFFKRSGASRLSRFAIDDERRMKIVEMGGAKELVNMLEGAPDDRTRKAALVALDAISQADEAVGALHQAGAISVIKSVPDSTDEAEIEKLKSSLLKRSTQDASRLVHFTNYGYDCGCTFLCVHPFMIDY</sequence>
<dbReference type="Gene3D" id="3.30.160.20">
    <property type="match status" value="1"/>
</dbReference>
<reference evidence="4" key="1">
    <citation type="submission" date="2022-02" db="EMBL/GenBank/DDBJ databases">
        <authorList>
            <person name="Henning P.M."/>
            <person name="McCubbin A.G."/>
            <person name="Shore J.S."/>
        </authorList>
    </citation>
    <scope>NUCLEOTIDE SEQUENCE</scope>
    <source>
        <strain evidence="4">F60SS</strain>
        <tissue evidence="4">Leaves</tissue>
    </source>
</reference>
<dbReference type="NCBIfam" id="TIGR00020">
    <property type="entry name" value="prfB"/>
    <property type="match status" value="1"/>
</dbReference>
<dbReference type="SUPFAM" id="SSF48371">
    <property type="entry name" value="ARM repeat"/>
    <property type="match status" value="1"/>
</dbReference>
<evidence type="ECO:0000313" key="4">
    <source>
        <dbReference type="EMBL" id="KAJ4824764.1"/>
    </source>
</evidence>
<comment type="similarity">
    <text evidence="1">Belongs to the prokaryotic/mitochondrial release factor family.</text>
</comment>
<dbReference type="GO" id="GO:0016149">
    <property type="term" value="F:translation release factor activity, codon specific"/>
    <property type="evidence" value="ECO:0007669"/>
    <property type="project" value="InterPro"/>
</dbReference>
<dbReference type="Pfam" id="PF03462">
    <property type="entry name" value="PCRF"/>
    <property type="match status" value="1"/>
</dbReference>
<evidence type="ECO:0000259" key="3">
    <source>
        <dbReference type="PROSITE" id="PS00745"/>
    </source>
</evidence>
<dbReference type="Gene3D" id="3.30.70.1660">
    <property type="match status" value="1"/>
</dbReference>
<dbReference type="SUPFAM" id="SSF75620">
    <property type="entry name" value="Release factor"/>
    <property type="match status" value="1"/>
</dbReference>
<dbReference type="SMART" id="SM00937">
    <property type="entry name" value="PCRF"/>
    <property type="match status" value="1"/>
</dbReference>
<dbReference type="Gene3D" id="1.20.58.410">
    <property type="entry name" value="Release factor"/>
    <property type="match status" value="1"/>
</dbReference>
<dbReference type="InterPro" id="IPR000352">
    <property type="entry name" value="Pep_chain_release_fac_I"/>
</dbReference>
<dbReference type="InterPro" id="IPR016024">
    <property type="entry name" value="ARM-type_fold"/>
</dbReference>
<dbReference type="PANTHER" id="PTHR43116">
    <property type="entry name" value="PEPTIDE CHAIN RELEASE FACTOR 2"/>
    <property type="match status" value="1"/>
</dbReference>
<dbReference type="HAMAP" id="MF_00094">
    <property type="entry name" value="Rel_fac_2"/>
    <property type="match status" value="1"/>
</dbReference>
<evidence type="ECO:0000256" key="1">
    <source>
        <dbReference type="ARBA" id="ARBA00010835"/>
    </source>
</evidence>
<dbReference type="Gene3D" id="1.25.10.10">
    <property type="entry name" value="Leucine-rich Repeat Variant"/>
    <property type="match status" value="1"/>
</dbReference>
<evidence type="ECO:0000256" key="2">
    <source>
        <dbReference type="ARBA" id="ARBA00022917"/>
    </source>
</evidence>
<keyword evidence="5" id="KW-1185">Reference proteome</keyword>
<dbReference type="PANTHER" id="PTHR43116:SF3">
    <property type="entry name" value="CLASS I PEPTIDE CHAIN RELEASE FACTOR"/>
    <property type="match status" value="1"/>
</dbReference>
<dbReference type="OrthoDB" id="2019491at2759"/>
<protein>
    <submittedName>
        <fullName evidence="4">Peptide chain release factor PrfB1, chloroplastic</fullName>
    </submittedName>
</protein>
<dbReference type="PROSITE" id="PS00745">
    <property type="entry name" value="RF_PROK_I"/>
    <property type="match status" value="1"/>
</dbReference>
<dbReference type="EMBL" id="JAKUCV010007100">
    <property type="protein sequence ID" value="KAJ4824764.1"/>
    <property type="molecule type" value="Genomic_DNA"/>
</dbReference>
<proteinExistence type="inferred from homology"/>
<dbReference type="AlphaFoldDB" id="A0A9Q0F4H4"/>
<dbReference type="InterPro" id="IPR005139">
    <property type="entry name" value="PCRF"/>
</dbReference>
<keyword evidence="2" id="KW-0648">Protein biosynthesis</keyword>
<comment type="caution">
    <text evidence="4">The sequence shown here is derived from an EMBL/GenBank/DDBJ whole genome shotgun (WGS) entry which is preliminary data.</text>
</comment>
<gene>
    <name evidence="4" type="primary">PRFB1</name>
    <name evidence="4" type="ORF">Tsubulata_024396</name>
</gene>
<feature type="domain" description="Prokaryotic-type class I peptide chain release factors" evidence="3">
    <location>
        <begin position="324"/>
        <end position="340"/>
    </location>
</feature>
<dbReference type="Proteomes" id="UP001141552">
    <property type="component" value="Unassembled WGS sequence"/>
</dbReference>
<dbReference type="GO" id="GO:0005737">
    <property type="term" value="C:cytoplasm"/>
    <property type="evidence" value="ECO:0007669"/>
    <property type="project" value="InterPro"/>
</dbReference>
<reference evidence="4" key="2">
    <citation type="journal article" date="2023" name="Plants (Basel)">
        <title>Annotation of the Turnera subulata (Passifloraceae) Draft Genome Reveals the S-Locus Evolved after the Divergence of Turneroideae from Passifloroideae in a Stepwise Manner.</title>
        <authorList>
            <person name="Henning P.M."/>
            <person name="Roalson E.H."/>
            <person name="Mir W."/>
            <person name="McCubbin A.G."/>
            <person name="Shore J.S."/>
        </authorList>
    </citation>
    <scope>NUCLEOTIDE SEQUENCE</scope>
    <source>
        <strain evidence="4">F60SS</strain>
    </source>
</reference>
<name>A0A9Q0F4H4_9ROSI</name>